<proteinExistence type="predicted"/>
<evidence type="ECO:0000313" key="2">
    <source>
        <dbReference type="EMBL" id="KAF6822696.1"/>
    </source>
</evidence>
<gene>
    <name evidence="2" type="ORF">CMUS01_10980</name>
</gene>
<feature type="region of interest" description="Disordered" evidence="1">
    <location>
        <begin position="1"/>
        <end position="24"/>
    </location>
</feature>
<name>A0A8H6K1F6_9PEZI</name>
<comment type="caution">
    <text evidence="2">The sequence shown here is derived from an EMBL/GenBank/DDBJ whole genome shotgun (WGS) entry which is preliminary data.</text>
</comment>
<feature type="compositionally biased region" description="Basic and acidic residues" evidence="1">
    <location>
        <begin position="1"/>
        <end position="15"/>
    </location>
</feature>
<reference evidence="2" key="1">
    <citation type="journal article" date="2020" name="Phytopathology">
        <title>Genome Sequence Resources of Colletotrichum truncatum, C. plurivorum, C. musicola, and C. sojae: Four Species Pathogenic to Soybean (Glycine max).</title>
        <authorList>
            <person name="Rogerio F."/>
            <person name="Boufleur T.R."/>
            <person name="Ciampi-Guillardi M."/>
            <person name="Sukno S.A."/>
            <person name="Thon M.R."/>
            <person name="Massola Junior N.S."/>
            <person name="Baroncelli R."/>
        </authorList>
    </citation>
    <scope>NUCLEOTIDE SEQUENCE</scope>
    <source>
        <strain evidence="2">LFN0074</strain>
    </source>
</reference>
<dbReference type="Proteomes" id="UP000639643">
    <property type="component" value="Unassembled WGS sequence"/>
</dbReference>
<protein>
    <submittedName>
        <fullName evidence="2">Uncharacterized protein</fullName>
    </submittedName>
</protein>
<accession>A0A8H6K1F6</accession>
<dbReference type="EMBL" id="WIGM01000532">
    <property type="protein sequence ID" value="KAF6822696.1"/>
    <property type="molecule type" value="Genomic_DNA"/>
</dbReference>
<keyword evidence="3" id="KW-1185">Reference proteome</keyword>
<evidence type="ECO:0000256" key="1">
    <source>
        <dbReference type="SAM" id="MobiDB-lite"/>
    </source>
</evidence>
<organism evidence="2 3">
    <name type="scientific">Colletotrichum musicola</name>
    <dbReference type="NCBI Taxonomy" id="2175873"/>
    <lineage>
        <taxon>Eukaryota</taxon>
        <taxon>Fungi</taxon>
        <taxon>Dikarya</taxon>
        <taxon>Ascomycota</taxon>
        <taxon>Pezizomycotina</taxon>
        <taxon>Sordariomycetes</taxon>
        <taxon>Hypocreomycetidae</taxon>
        <taxon>Glomerellales</taxon>
        <taxon>Glomerellaceae</taxon>
        <taxon>Colletotrichum</taxon>
        <taxon>Colletotrichum orchidearum species complex</taxon>
    </lineage>
</organism>
<evidence type="ECO:0000313" key="3">
    <source>
        <dbReference type="Proteomes" id="UP000639643"/>
    </source>
</evidence>
<dbReference type="AlphaFoldDB" id="A0A8H6K1F6"/>
<sequence>MGDFVERHPAWHHPESGCPTDPSPSYKTLIFCPSSWSSRLRTKTSPQLNEAPNNLRRIRSSSLTTSTRAVVDHDPRLTVLNGGSKSDRRHPLGFGLRHVASSRVIYGTLAARRGPKGTSEAIDPAARESVLGQTKATDPEMVEHLVGRIPSTVGMPHGLNVDKATRGRTRTHRKAHLRREATGLVVMDGTEVACGDAWKSVWSRSAEAKGSCGRAWRRIRLDILSRDAARASVYNPVSNANSLEVDRKALRRRKLILATTAACKPSLTTIRACARRRGSEYGIGSALNRVYLKGGVGHAHGPPGYIAVYVVLRHCSLGRNSLAFEVTYENLPQLDVNQKALLRRKIDPRSKTAMRAVSSTTIRVSIL</sequence>